<dbReference type="InterPro" id="IPR000522">
    <property type="entry name" value="ABC_transptr_permease_BtuC"/>
</dbReference>
<dbReference type="Gene3D" id="1.10.3470.10">
    <property type="entry name" value="ABC transporter involved in vitamin B12 uptake, BtuC"/>
    <property type="match status" value="1"/>
</dbReference>
<evidence type="ECO:0000256" key="6">
    <source>
        <dbReference type="ARBA" id="ARBA00022989"/>
    </source>
</evidence>
<comment type="similarity">
    <text evidence="2">Belongs to the binding-protein-dependent transport system permease family. FecCD subfamily.</text>
</comment>
<dbReference type="PANTHER" id="PTHR30472">
    <property type="entry name" value="FERRIC ENTEROBACTIN TRANSPORT SYSTEM PERMEASE PROTEIN"/>
    <property type="match status" value="1"/>
</dbReference>
<keyword evidence="5 8" id="KW-0812">Transmembrane</keyword>
<feature type="transmembrane region" description="Helical" evidence="8">
    <location>
        <begin position="339"/>
        <end position="358"/>
    </location>
</feature>
<feature type="transmembrane region" description="Helical" evidence="8">
    <location>
        <begin position="83"/>
        <end position="103"/>
    </location>
</feature>
<keyword evidence="10" id="KW-1185">Reference proteome</keyword>
<comment type="subcellular location">
    <subcellularLocation>
        <location evidence="1">Cell membrane</location>
        <topology evidence="1">Multi-pass membrane protein</topology>
    </subcellularLocation>
</comment>
<feature type="transmembrane region" description="Helical" evidence="8">
    <location>
        <begin position="181"/>
        <end position="202"/>
    </location>
</feature>
<dbReference type="CDD" id="cd06550">
    <property type="entry name" value="TM_ABC_iron-siderophores_like"/>
    <property type="match status" value="1"/>
</dbReference>
<dbReference type="RefSeq" id="WP_183193661.1">
    <property type="nucleotide sequence ID" value="NZ_JACIFE010000002.1"/>
</dbReference>
<feature type="transmembrane region" description="Helical" evidence="8">
    <location>
        <begin position="28"/>
        <end position="49"/>
    </location>
</feature>
<feature type="transmembrane region" description="Helical" evidence="8">
    <location>
        <begin position="311"/>
        <end position="333"/>
    </location>
</feature>
<dbReference type="Proteomes" id="UP000585970">
    <property type="component" value="Unassembled WGS sequence"/>
</dbReference>
<keyword evidence="7 8" id="KW-0472">Membrane</keyword>
<accession>A0A840DX02</accession>
<comment type="caution">
    <text evidence="9">The sequence shown here is derived from an EMBL/GenBank/DDBJ whole genome shotgun (WGS) entry which is preliminary data.</text>
</comment>
<feature type="transmembrane region" description="Helical" evidence="8">
    <location>
        <begin position="115"/>
        <end position="138"/>
    </location>
</feature>
<dbReference type="EMBL" id="JACIFE010000002">
    <property type="protein sequence ID" value="MBB4076045.1"/>
    <property type="molecule type" value="Genomic_DNA"/>
</dbReference>
<dbReference type="GO" id="GO:0005886">
    <property type="term" value="C:plasma membrane"/>
    <property type="evidence" value="ECO:0007669"/>
    <property type="project" value="UniProtKB-SubCell"/>
</dbReference>
<dbReference type="SUPFAM" id="SSF81345">
    <property type="entry name" value="ABC transporter involved in vitamin B12 uptake, BtuC"/>
    <property type="match status" value="1"/>
</dbReference>
<evidence type="ECO:0000256" key="3">
    <source>
        <dbReference type="ARBA" id="ARBA00022448"/>
    </source>
</evidence>
<name>A0A840DX02_9HYPH</name>
<evidence type="ECO:0000256" key="5">
    <source>
        <dbReference type="ARBA" id="ARBA00022692"/>
    </source>
</evidence>
<feature type="transmembrane region" description="Helical" evidence="8">
    <location>
        <begin position="150"/>
        <end position="169"/>
    </location>
</feature>
<evidence type="ECO:0000313" key="10">
    <source>
        <dbReference type="Proteomes" id="UP000585970"/>
    </source>
</evidence>
<dbReference type="GO" id="GO:0033214">
    <property type="term" value="P:siderophore-iron import into cell"/>
    <property type="evidence" value="ECO:0007669"/>
    <property type="project" value="TreeGrafter"/>
</dbReference>
<reference evidence="9 10" key="1">
    <citation type="submission" date="2020-08" db="EMBL/GenBank/DDBJ databases">
        <title>Genomic Encyclopedia of Type Strains, Phase IV (KMG-IV): sequencing the most valuable type-strain genomes for metagenomic binning, comparative biology and taxonomic classification.</title>
        <authorList>
            <person name="Goeker M."/>
        </authorList>
    </citation>
    <scope>NUCLEOTIDE SEQUENCE [LARGE SCALE GENOMIC DNA]</scope>
    <source>
        <strain evidence="9 10">DSM 100694</strain>
    </source>
</reference>
<evidence type="ECO:0000256" key="2">
    <source>
        <dbReference type="ARBA" id="ARBA00007935"/>
    </source>
</evidence>
<proteinExistence type="inferred from homology"/>
<evidence type="ECO:0000313" key="9">
    <source>
        <dbReference type="EMBL" id="MBB4076045.1"/>
    </source>
</evidence>
<evidence type="ECO:0000256" key="1">
    <source>
        <dbReference type="ARBA" id="ARBA00004651"/>
    </source>
</evidence>
<dbReference type="AlphaFoldDB" id="A0A840DX02"/>
<organism evidence="9 10">
    <name type="scientific">Bartonella fuyuanensis</name>
    <dbReference type="NCBI Taxonomy" id="1460968"/>
    <lineage>
        <taxon>Bacteria</taxon>
        <taxon>Pseudomonadati</taxon>
        <taxon>Pseudomonadota</taxon>
        <taxon>Alphaproteobacteria</taxon>
        <taxon>Hyphomicrobiales</taxon>
        <taxon>Bartonellaceae</taxon>
        <taxon>Bartonella</taxon>
    </lineage>
</organism>
<evidence type="ECO:0000256" key="4">
    <source>
        <dbReference type="ARBA" id="ARBA00022475"/>
    </source>
</evidence>
<dbReference type="Pfam" id="PF01032">
    <property type="entry name" value="FecCD"/>
    <property type="match status" value="1"/>
</dbReference>
<feature type="transmembrane region" description="Helical" evidence="8">
    <location>
        <begin position="270"/>
        <end position="299"/>
    </location>
</feature>
<evidence type="ECO:0000256" key="7">
    <source>
        <dbReference type="ARBA" id="ARBA00023136"/>
    </source>
</evidence>
<keyword evidence="4" id="KW-1003">Cell membrane</keyword>
<evidence type="ECO:0000256" key="8">
    <source>
        <dbReference type="SAM" id="Phobius"/>
    </source>
</evidence>
<gene>
    <name evidence="9" type="ORF">GGR08_000333</name>
</gene>
<dbReference type="InterPro" id="IPR037294">
    <property type="entry name" value="ABC_BtuC-like"/>
</dbReference>
<feature type="transmembrane region" description="Helical" evidence="8">
    <location>
        <begin position="222"/>
        <end position="239"/>
    </location>
</feature>
<keyword evidence="3" id="KW-0813">Transport</keyword>
<sequence length="366" mass="39354">MTKTDKLVDNTSEIKKTKKMNREHLRKVFLLGLIIFLIFSILSGLLNGASNTSFFDFLYIMFTQEFSVSSKTRDYLIFIEIRFPRVILGLLIGAALAVSGVMMQGLFRNPLADPGIVGVSAGAGLGAVLAIVVGFAFPVSFAPFLEPYKVIIGAFLGGLLSTIVLYIIATHHSFTSIATMLLAGIALGALSSAVIGTLIFIANDQQLRDITFWNLGSLAGATWLKVWLVLPFIFIGLLFSPFLSRALNALALGEAVAGHIGFHIQRVKNIAIPLVALMCGSAVAVSGGIGFIGIIVPHILRQIIGPDHRYLIPYSALLGAALLIFADTFSRLIVAPAELPIGIVTALFGSPFFLWILICKRGTNFS</sequence>
<keyword evidence="6 8" id="KW-1133">Transmembrane helix</keyword>
<protein>
    <submittedName>
        <fullName evidence="9">Iron complex transport system permease protein</fullName>
    </submittedName>
</protein>
<dbReference type="FunFam" id="1.10.3470.10:FF:000001">
    <property type="entry name" value="Vitamin B12 ABC transporter permease BtuC"/>
    <property type="match status" value="1"/>
</dbReference>
<dbReference type="PANTHER" id="PTHR30472:SF25">
    <property type="entry name" value="ABC TRANSPORTER PERMEASE PROTEIN MJ0876-RELATED"/>
    <property type="match status" value="1"/>
</dbReference>
<dbReference type="GO" id="GO:0022857">
    <property type="term" value="F:transmembrane transporter activity"/>
    <property type="evidence" value="ECO:0007669"/>
    <property type="project" value="InterPro"/>
</dbReference>